<evidence type="ECO:0000313" key="2">
    <source>
        <dbReference type="EMBL" id="PWA45001.1"/>
    </source>
</evidence>
<keyword evidence="3" id="KW-1185">Reference proteome</keyword>
<feature type="region of interest" description="Disordered" evidence="1">
    <location>
        <begin position="1"/>
        <end position="32"/>
    </location>
</feature>
<proteinExistence type="predicted"/>
<dbReference type="EMBL" id="PKPP01010995">
    <property type="protein sequence ID" value="PWA45001.1"/>
    <property type="molecule type" value="Genomic_DNA"/>
</dbReference>
<organism evidence="2 3">
    <name type="scientific">Artemisia annua</name>
    <name type="common">Sweet wormwood</name>
    <dbReference type="NCBI Taxonomy" id="35608"/>
    <lineage>
        <taxon>Eukaryota</taxon>
        <taxon>Viridiplantae</taxon>
        <taxon>Streptophyta</taxon>
        <taxon>Embryophyta</taxon>
        <taxon>Tracheophyta</taxon>
        <taxon>Spermatophyta</taxon>
        <taxon>Magnoliopsida</taxon>
        <taxon>eudicotyledons</taxon>
        <taxon>Gunneridae</taxon>
        <taxon>Pentapetalae</taxon>
        <taxon>asterids</taxon>
        <taxon>campanulids</taxon>
        <taxon>Asterales</taxon>
        <taxon>Asteraceae</taxon>
        <taxon>Asteroideae</taxon>
        <taxon>Anthemideae</taxon>
        <taxon>Artemisiinae</taxon>
        <taxon>Artemisia</taxon>
    </lineage>
</organism>
<dbReference type="AlphaFoldDB" id="A0A2U1L7R2"/>
<dbReference type="Proteomes" id="UP000245207">
    <property type="component" value="Unassembled WGS sequence"/>
</dbReference>
<name>A0A2U1L7R2_ARTAN</name>
<evidence type="ECO:0000256" key="1">
    <source>
        <dbReference type="SAM" id="MobiDB-lite"/>
    </source>
</evidence>
<reference evidence="2 3" key="1">
    <citation type="journal article" date="2018" name="Mol. Plant">
        <title>The genome of Artemisia annua provides insight into the evolution of Asteraceae family and artemisinin biosynthesis.</title>
        <authorList>
            <person name="Shen Q."/>
            <person name="Zhang L."/>
            <person name="Liao Z."/>
            <person name="Wang S."/>
            <person name="Yan T."/>
            <person name="Shi P."/>
            <person name="Liu M."/>
            <person name="Fu X."/>
            <person name="Pan Q."/>
            <person name="Wang Y."/>
            <person name="Lv Z."/>
            <person name="Lu X."/>
            <person name="Zhang F."/>
            <person name="Jiang W."/>
            <person name="Ma Y."/>
            <person name="Chen M."/>
            <person name="Hao X."/>
            <person name="Li L."/>
            <person name="Tang Y."/>
            <person name="Lv G."/>
            <person name="Zhou Y."/>
            <person name="Sun X."/>
            <person name="Brodelius P.E."/>
            <person name="Rose J.K.C."/>
            <person name="Tang K."/>
        </authorList>
    </citation>
    <scope>NUCLEOTIDE SEQUENCE [LARGE SCALE GENOMIC DNA]</scope>
    <source>
        <strain evidence="3">cv. Huhao1</strain>
        <tissue evidence="2">Leaf</tissue>
    </source>
</reference>
<protein>
    <submittedName>
        <fullName evidence="2">Uncharacterized protein</fullName>
    </submittedName>
</protein>
<gene>
    <name evidence="2" type="ORF">CTI12_AA520980</name>
</gene>
<comment type="caution">
    <text evidence="2">The sequence shown here is derived from an EMBL/GenBank/DDBJ whole genome shotgun (WGS) entry which is preliminary data.</text>
</comment>
<evidence type="ECO:0000313" key="3">
    <source>
        <dbReference type="Proteomes" id="UP000245207"/>
    </source>
</evidence>
<sequence>MRKVNMLSSEDESSEFDKDVETAPTENNESMKDNFWLMPPLLKTPVLDINRKKMNLRTKCPRFISKERYCLVIYTPVVVTTNGVVVTGTNMVITGTTEVDVGGVVTGTVMVDVGGGLVECTHLRV</sequence>
<accession>A0A2U1L7R2</accession>